<accession>A0A829R3H9</accession>
<dbReference type="AlphaFoldDB" id="A0A829R3H9"/>
<evidence type="ECO:0000313" key="2">
    <source>
        <dbReference type="Proteomes" id="UP000019251"/>
    </source>
</evidence>
<dbReference type="EMBL" id="AODG01000014">
    <property type="protein sequence ID" value="EUJ26800.1"/>
    <property type="molecule type" value="Genomic_DNA"/>
</dbReference>
<evidence type="ECO:0000313" key="1">
    <source>
        <dbReference type="EMBL" id="EUJ26800.1"/>
    </source>
</evidence>
<proteinExistence type="predicted"/>
<organism evidence="1 2">
    <name type="scientific">Listeria grayi FSL F6-1183</name>
    <dbReference type="NCBI Taxonomy" id="1265827"/>
    <lineage>
        <taxon>Bacteria</taxon>
        <taxon>Bacillati</taxon>
        <taxon>Bacillota</taxon>
        <taxon>Bacilli</taxon>
        <taxon>Bacillales</taxon>
        <taxon>Listeriaceae</taxon>
        <taxon>Listeria</taxon>
    </lineage>
</organism>
<comment type="caution">
    <text evidence="1">The sequence shown here is derived from an EMBL/GenBank/DDBJ whole genome shotgun (WGS) entry which is preliminary data.</text>
</comment>
<reference evidence="1 2" key="1">
    <citation type="submission" date="2012-12" db="EMBL/GenBank/DDBJ databases">
        <title>Novel taxa of Listeriaceae from agricultural environments in the United States.</title>
        <authorList>
            <person name="den Bakker H.C."/>
            <person name="Allred A."/>
            <person name="Warchocki S."/>
            <person name="Wright E.M."/>
            <person name="Burrell A."/>
            <person name="Nightingale K.K."/>
            <person name="Kephart D."/>
            <person name="Wiedmann M."/>
        </authorList>
    </citation>
    <scope>NUCLEOTIDE SEQUENCE [LARGE SCALE GENOMIC DNA]</scope>
    <source>
        <strain evidence="1 2">FSL F6-1183</strain>
    </source>
</reference>
<sequence>MDCINFIKDAEVIDKVSQKRKENPTYFFYNVLFLGVPMSTNSGMICEESSLTSFMQNINEYILAKGLANGLFITNLPDNISGMEGITFPYLPNTKLELQYDNFNDYLQSLKKKKRWDLKNKRNIFLDKGNKVIIRANSEIIDYKDIYNLYIQTEGKK</sequence>
<gene>
    <name evidence="1" type="ORF">LMUR_11947</name>
</gene>
<name>A0A829R3H9_LISGR</name>
<dbReference type="Proteomes" id="UP000019251">
    <property type="component" value="Unassembled WGS sequence"/>
</dbReference>
<protein>
    <submittedName>
        <fullName evidence="1">Uncharacterized protein</fullName>
    </submittedName>
</protein>